<dbReference type="Pfam" id="PF05226">
    <property type="entry name" value="CHASE2"/>
    <property type="match status" value="1"/>
</dbReference>
<keyword evidence="4" id="KW-1185">Reference proteome</keyword>
<protein>
    <submittedName>
        <fullName evidence="3">Adenylate cyclase</fullName>
        <ecNumber evidence="3">4.6.1.1</ecNumber>
    </submittedName>
</protein>
<sequence length="611" mass="67849">MRDQRLADFRRNFSWILIPVVLLAIGAFRPWHGLWSRIDHLGGDALLALHAQHRLPPQDVVLIDIDQASLDHPQMLELAGNWPWPRLVHGELVSYLAQQQARAVLFDVMFSEPDVFRTESDAAFASAIKNSPIPVYLPFVVAADGAASRLADLPPVMGIAPGANAAPDARLPLLAPKALPPELWRTGMINFNEDDDQRGRRLELFREYQGWRLPHMVGRTAHELGMVVPDQPSIPLHWYAKPFLHIPYHTLYLKSLSSDTGVDARLAGKIIIVGSTAPGLGDFHPTPMDARTPGPEIMATALANLKHQDWLRPVSNIWSILLATLMVFGTALGYQRGRHPSLILAIAVAITVMAVVAAYLLLDRNLQWLPFSALALGWLAQIGHGAAAYLRERRRRKETTDLFGRFLDPNVVRQLTDLNASAEARVGRTQQITILFSDIRGFTTLSETHRAEEIVELLNRYFDLQVEAIFDHGGTLDKFIGDAIMAFWGAPVEMPDHAVAAVEAALVMSDRLEAFRKELAFPFEIGIGIHTGEAVVGFIGAKKRLDYTAIGDTVNLGSRIEGKTAGISRILVSESTREACGERFEFIYHGEFAVKGRSQPVKLYEPRRQTS</sequence>
<dbReference type="PROSITE" id="PS50125">
    <property type="entry name" value="GUANYLATE_CYCLASE_2"/>
    <property type="match status" value="1"/>
</dbReference>
<dbReference type="GO" id="GO:0035556">
    <property type="term" value="P:intracellular signal transduction"/>
    <property type="evidence" value="ECO:0007669"/>
    <property type="project" value="InterPro"/>
</dbReference>
<dbReference type="InterPro" id="IPR029787">
    <property type="entry name" value="Nucleotide_cyclase"/>
</dbReference>
<dbReference type="GO" id="GO:0006171">
    <property type="term" value="P:cAMP biosynthetic process"/>
    <property type="evidence" value="ECO:0007669"/>
    <property type="project" value="TreeGrafter"/>
</dbReference>
<dbReference type="EMBL" id="BDOQ01000009">
    <property type="protein sequence ID" value="GBG14730.1"/>
    <property type="molecule type" value="Genomic_DNA"/>
</dbReference>
<feature type="transmembrane region" description="Helical" evidence="1">
    <location>
        <begin position="317"/>
        <end position="334"/>
    </location>
</feature>
<dbReference type="SUPFAM" id="SSF55073">
    <property type="entry name" value="Nucleotide cyclase"/>
    <property type="match status" value="1"/>
</dbReference>
<dbReference type="PANTHER" id="PTHR43081:SF1">
    <property type="entry name" value="ADENYLATE CYCLASE, TERMINAL-DIFFERENTIATION SPECIFIC"/>
    <property type="match status" value="1"/>
</dbReference>
<keyword evidence="1" id="KW-0812">Transmembrane</keyword>
<gene>
    <name evidence="3" type="primary">ac2</name>
    <name evidence="3" type="ORF">NMK_2331</name>
</gene>
<reference evidence="3 4" key="1">
    <citation type="journal article" date="2018" name="Environ. Microbiol.">
        <title>Isolation and genomic characterization of Novimethylophilus kurashikiensis gen. nov. sp. nov., a new lanthanide-dependent methylotrophic species of Methylophilaceae.</title>
        <authorList>
            <person name="Lv H."/>
            <person name="Sahin N."/>
            <person name="Tani A."/>
        </authorList>
    </citation>
    <scope>NUCLEOTIDE SEQUENCE [LARGE SCALE GENOMIC DNA]</scope>
    <source>
        <strain evidence="3 4">La2-4</strain>
    </source>
</reference>
<dbReference type="InterPro" id="IPR007890">
    <property type="entry name" value="CHASE2"/>
</dbReference>
<dbReference type="AlphaFoldDB" id="A0A2R5F915"/>
<comment type="caution">
    <text evidence="3">The sequence shown here is derived from an EMBL/GenBank/DDBJ whole genome shotgun (WGS) entry which is preliminary data.</text>
</comment>
<evidence type="ECO:0000313" key="3">
    <source>
        <dbReference type="EMBL" id="GBG14730.1"/>
    </source>
</evidence>
<dbReference type="CDD" id="cd07302">
    <property type="entry name" value="CHD"/>
    <property type="match status" value="1"/>
</dbReference>
<dbReference type="EC" id="4.6.1.1" evidence="3"/>
<proteinExistence type="predicted"/>
<dbReference type="InterPro" id="IPR001054">
    <property type="entry name" value="A/G_cyclase"/>
</dbReference>
<keyword evidence="1" id="KW-1133">Transmembrane helix</keyword>
<keyword evidence="3" id="KW-0456">Lyase</keyword>
<name>A0A2R5F915_9PROT</name>
<feature type="transmembrane region" description="Helical" evidence="1">
    <location>
        <begin position="341"/>
        <end position="362"/>
    </location>
</feature>
<accession>A0A2R5F915</accession>
<evidence type="ECO:0000313" key="4">
    <source>
        <dbReference type="Proteomes" id="UP000245081"/>
    </source>
</evidence>
<dbReference type="Pfam" id="PF00211">
    <property type="entry name" value="Guanylate_cyc"/>
    <property type="match status" value="1"/>
</dbReference>
<keyword evidence="1" id="KW-0472">Membrane</keyword>
<dbReference type="Proteomes" id="UP000245081">
    <property type="component" value="Unassembled WGS sequence"/>
</dbReference>
<dbReference type="Gene3D" id="3.30.70.1230">
    <property type="entry name" value="Nucleotide cyclase"/>
    <property type="match status" value="1"/>
</dbReference>
<dbReference type="SMART" id="SM00044">
    <property type="entry name" value="CYCc"/>
    <property type="match status" value="1"/>
</dbReference>
<dbReference type="GO" id="GO:0004016">
    <property type="term" value="F:adenylate cyclase activity"/>
    <property type="evidence" value="ECO:0007669"/>
    <property type="project" value="UniProtKB-EC"/>
</dbReference>
<evidence type="ECO:0000256" key="1">
    <source>
        <dbReference type="SAM" id="Phobius"/>
    </source>
</evidence>
<organism evidence="3 4">
    <name type="scientific">Novimethylophilus kurashikiensis</name>
    <dbReference type="NCBI Taxonomy" id="1825523"/>
    <lineage>
        <taxon>Bacteria</taxon>
        <taxon>Pseudomonadati</taxon>
        <taxon>Pseudomonadota</taxon>
        <taxon>Betaproteobacteria</taxon>
        <taxon>Nitrosomonadales</taxon>
        <taxon>Methylophilaceae</taxon>
        <taxon>Novimethylophilus</taxon>
    </lineage>
</organism>
<dbReference type="RefSeq" id="WP_181376263.1">
    <property type="nucleotide sequence ID" value="NZ_BDOQ01000009.1"/>
</dbReference>
<feature type="transmembrane region" description="Helical" evidence="1">
    <location>
        <begin position="12"/>
        <end position="31"/>
    </location>
</feature>
<evidence type="ECO:0000259" key="2">
    <source>
        <dbReference type="PROSITE" id="PS50125"/>
    </source>
</evidence>
<dbReference type="PANTHER" id="PTHR43081">
    <property type="entry name" value="ADENYLATE CYCLASE, TERMINAL-DIFFERENTIATION SPECIFIC-RELATED"/>
    <property type="match status" value="1"/>
</dbReference>
<feature type="domain" description="Guanylate cyclase" evidence="2">
    <location>
        <begin position="433"/>
        <end position="561"/>
    </location>
</feature>
<feature type="transmembrane region" description="Helical" evidence="1">
    <location>
        <begin position="368"/>
        <end position="390"/>
    </location>
</feature>
<dbReference type="InterPro" id="IPR050697">
    <property type="entry name" value="Adenylyl/Guanylyl_Cyclase_3/4"/>
</dbReference>
<dbReference type="SMART" id="SM01080">
    <property type="entry name" value="CHASE2"/>
    <property type="match status" value="1"/>
</dbReference>